<evidence type="ECO:0000313" key="2">
    <source>
        <dbReference type="EMBL" id="ORI07413.1"/>
    </source>
</evidence>
<sequence length="179" mass="19436">MAYKDKYEVLGVIVALATNGLSVYKKGEEEGQISGGNIGDFVVRAKGEDGFAAVSIIGEQEWEEMPQNEAAEIELKEIASSAKDLAPELAKAKNEIERLKAEILEAKGEAERFKEECTNLQDHVSASAGENLALSQKIQKLEAENKKLKEATKKEDKNKADSAPKTNESQKGLNLGGNE</sequence>
<name>A0A1X0U253_9BACT</name>
<reference evidence="2 3" key="1">
    <citation type="journal article" date="2017" name="Gene Rep">
        <title>The ribosomal RNA operon (rrn) of Campylobacter concisus supports molecular typing to genomospecies level.</title>
        <authorList>
            <person name="Huq M."/>
            <person name="Van T.T.H."/>
            <person name="Gurtler V."/>
            <person name="Elshagmani E."/>
            <person name="Allemailem K.S."/>
            <person name="Smooker P.M."/>
            <person name="Istivan T.S."/>
        </authorList>
    </citation>
    <scope>NUCLEOTIDE SEQUENCE [LARGE SCALE GENOMIC DNA]</scope>
    <source>
        <strain evidence="2 3">RCH 26</strain>
    </source>
</reference>
<dbReference type="Proteomes" id="UP000192671">
    <property type="component" value="Unassembled WGS sequence"/>
</dbReference>
<comment type="caution">
    <text evidence="2">The sequence shown here is derived from an EMBL/GenBank/DDBJ whole genome shotgun (WGS) entry which is preliminary data.</text>
</comment>
<accession>A0A1X0U253</accession>
<evidence type="ECO:0008006" key="4">
    <source>
        <dbReference type="Google" id="ProtNLM"/>
    </source>
</evidence>
<evidence type="ECO:0000313" key="3">
    <source>
        <dbReference type="Proteomes" id="UP000192671"/>
    </source>
</evidence>
<evidence type="ECO:0000256" key="1">
    <source>
        <dbReference type="SAM" id="MobiDB-lite"/>
    </source>
</evidence>
<dbReference type="Gene3D" id="1.20.5.170">
    <property type="match status" value="1"/>
</dbReference>
<dbReference type="EMBL" id="LVWL01000020">
    <property type="protein sequence ID" value="ORI07413.1"/>
    <property type="molecule type" value="Genomic_DNA"/>
</dbReference>
<feature type="region of interest" description="Disordered" evidence="1">
    <location>
        <begin position="145"/>
        <end position="179"/>
    </location>
</feature>
<proteinExistence type="predicted"/>
<feature type="compositionally biased region" description="Basic and acidic residues" evidence="1">
    <location>
        <begin position="145"/>
        <end position="162"/>
    </location>
</feature>
<dbReference type="AlphaFoldDB" id="A0A1X0U253"/>
<organism evidence="2 3">
    <name type="scientific">Campylobacter concisus</name>
    <dbReference type="NCBI Taxonomy" id="199"/>
    <lineage>
        <taxon>Bacteria</taxon>
        <taxon>Pseudomonadati</taxon>
        <taxon>Campylobacterota</taxon>
        <taxon>Epsilonproteobacteria</taxon>
        <taxon>Campylobacterales</taxon>
        <taxon>Campylobacteraceae</taxon>
        <taxon>Campylobacter</taxon>
    </lineage>
</organism>
<protein>
    <recommendedName>
        <fullName evidence="4">Chromosome segregation protein SMC</fullName>
    </recommendedName>
</protein>
<gene>
    <name evidence="2" type="ORF">A3835_07615</name>
</gene>